<dbReference type="VEuPathDB" id="TriTrypDB:TCDM_00995"/>
<keyword evidence="1" id="KW-1133">Transmembrane helix</keyword>
<organism evidence="2 3">
    <name type="scientific">Trypanosoma cruzi Dm28c</name>
    <dbReference type="NCBI Taxonomy" id="1416333"/>
    <lineage>
        <taxon>Eukaryota</taxon>
        <taxon>Discoba</taxon>
        <taxon>Euglenozoa</taxon>
        <taxon>Kinetoplastea</taxon>
        <taxon>Metakinetoplastina</taxon>
        <taxon>Trypanosomatida</taxon>
        <taxon>Trypanosomatidae</taxon>
        <taxon>Trypanosoma</taxon>
        <taxon>Schizotrypanum</taxon>
    </lineage>
</organism>
<evidence type="ECO:0000313" key="2">
    <source>
        <dbReference type="EMBL" id="ESS70200.1"/>
    </source>
</evidence>
<reference evidence="2 3" key="1">
    <citation type="journal article" date="2014" name="Genome Announc.">
        <title>Trypanosoma cruzi Clone Dm28c Draft Genome Sequence.</title>
        <authorList>
            <person name="Grisard E.C."/>
            <person name="Teixeira S.M."/>
            <person name="de Almeida L.G."/>
            <person name="Stoco P.H."/>
            <person name="Gerber A.L."/>
            <person name="Talavera-Lopez C."/>
            <person name="Lima O.C."/>
            <person name="Andersson B."/>
            <person name="de Vasconcelos A.T."/>
        </authorList>
    </citation>
    <scope>NUCLEOTIDE SEQUENCE [LARGE SCALE GENOMIC DNA]</scope>
    <source>
        <strain evidence="2 3">Dm28c</strain>
    </source>
</reference>
<evidence type="ECO:0000256" key="1">
    <source>
        <dbReference type="SAM" id="Phobius"/>
    </source>
</evidence>
<name>V5BAA3_TRYCR</name>
<feature type="transmembrane region" description="Helical" evidence="1">
    <location>
        <begin position="21"/>
        <end position="43"/>
    </location>
</feature>
<keyword evidence="1" id="KW-0812">Transmembrane</keyword>
<dbReference type="Proteomes" id="UP000017861">
    <property type="component" value="Unassembled WGS sequence"/>
</dbReference>
<feature type="transmembrane region" description="Helical" evidence="1">
    <location>
        <begin position="128"/>
        <end position="149"/>
    </location>
</feature>
<sequence>MTTAVKAGGRRCKWQMGPVSFSFFSFFFFFFFFFVCSLCHNLFFFYKPTFPSFLPSLPPLNPFHIFLLLLFTIKGVCGYLYGWDRILSSPFRMFLFLFVCLFGGALCWTSASVYIYAFAFSFSAVSLIYLFICLFVGWLFSSFVLLFFWRM</sequence>
<evidence type="ECO:0000313" key="3">
    <source>
        <dbReference type="Proteomes" id="UP000017861"/>
    </source>
</evidence>
<feature type="transmembrane region" description="Helical" evidence="1">
    <location>
        <begin position="94"/>
        <end position="116"/>
    </location>
</feature>
<accession>V5BAA3</accession>
<keyword evidence="1" id="KW-0472">Membrane</keyword>
<protein>
    <submittedName>
        <fullName evidence="2">Uncharacterized protein</fullName>
    </submittedName>
</protein>
<dbReference type="AlphaFoldDB" id="V5BAA3"/>
<dbReference type="EMBL" id="AYLP01000006">
    <property type="protein sequence ID" value="ESS70200.1"/>
    <property type="molecule type" value="Genomic_DNA"/>
</dbReference>
<proteinExistence type="predicted"/>
<feature type="transmembrane region" description="Helical" evidence="1">
    <location>
        <begin position="63"/>
        <end position="82"/>
    </location>
</feature>
<comment type="caution">
    <text evidence="2">The sequence shown here is derived from an EMBL/GenBank/DDBJ whole genome shotgun (WGS) entry which is preliminary data.</text>
</comment>
<gene>
    <name evidence="2" type="ORF">TCDM_00995</name>
</gene>